<feature type="domain" description="DNA2/NAM7 helicase-like C-terminal" evidence="22">
    <location>
        <begin position="229"/>
        <end position="442"/>
    </location>
</feature>
<keyword evidence="13 20" id="KW-0408">Iron</keyword>
<dbReference type="EC" id="3.6.4.12" evidence="20"/>
<feature type="domain" description="DNA2/NAM7 helicase helicase" evidence="21">
    <location>
        <begin position="52"/>
        <end position="145"/>
    </location>
</feature>
<proteinExistence type="inferred from homology"/>
<evidence type="ECO:0000256" key="7">
    <source>
        <dbReference type="ARBA" id="ARBA00022741"/>
    </source>
</evidence>
<feature type="domain" description="DNA2/NAM7 helicase helicase" evidence="21">
    <location>
        <begin position="154"/>
        <end position="221"/>
    </location>
</feature>
<keyword evidence="7 20" id="KW-0547">Nucleotide-binding</keyword>
<dbReference type="GO" id="GO:0003677">
    <property type="term" value="F:DNA binding"/>
    <property type="evidence" value="ECO:0007669"/>
    <property type="project" value="UniProtKB-UniRule"/>
</dbReference>
<dbReference type="FunFam" id="3.40.50.300:FF:000789">
    <property type="entry name" value="DNA replication ATP-dependent helicase/nuclease DNA2"/>
    <property type="match status" value="1"/>
</dbReference>
<evidence type="ECO:0000256" key="4">
    <source>
        <dbReference type="ARBA" id="ARBA00022705"/>
    </source>
</evidence>
<evidence type="ECO:0000256" key="12">
    <source>
        <dbReference type="ARBA" id="ARBA00022840"/>
    </source>
</evidence>
<dbReference type="GeneID" id="106170223"/>
<evidence type="ECO:0000256" key="20">
    <source>
        <dbReference type="RuleBase" id="RU367041"/>
    </source>
</evidence>
<dbReference type="InterPro" id="IPR045055">
    <property type="entry name" value="DNA2/NAM7-like"/>
</dbReference>
<dbReference type="Gene3D" id="3.40.50.300">
    <property type="entry name" value="P-loop containing nucleotide triphosphate hydrolases"/>
    <property type="match status" value="3"/>
</dbReference>
<comment type="cofactor">
    <cofactor evidence="1">
        <name>[4Fe-4S] cluster</name>
        <dbReference type="ChEBI" id="CHEBI:49883"/>
    </cofactor>
</comment>
<dbReference type="OrthoDB" id="306218at2759"/>
<accession>A0A1S3J4Z9</accession>
<keyword evidence="23" id="KW-1185">Reference proteome</keyword>
<dbReference type="InParanoid" id="A0A1S3J4Z9"/>
<evidence type="ECO:0000256" key="6">
    <source>
        <dbReference type="ARBA" id="ARBA00022723"/>
    </source>
</evidence>
<dbReference type="GO" id="GO:0005694">
    <property type="term" value="C:chromosome"/>
    <property type="evidence" value="ECO:0007669"/>
    <property type="project" value="UniProtKB-SubCell"/>
</dbReference>
<evidence type="ECO:0000256" key="13">
    <source>
        <dbReference type="ARBA" id="ARBA00023004"/>
    </source>
</evidence>
<dbReference type="InterPro" id="IPR041679">
    <property type="entry name" value="DNA2/NAM7-like_C"/>
</dbReference>
<dbReference type="GO" id="GO:0005634">
    <property type="term" value="C:nucleus"/>
    <property type="evidence" value="ECO:0007669"/>
    <property type="project" value="UniProtKB-SubCell"/>
</dbReference>
<evidence type="ECO:0000256" key="8">
    <source>
        <dbReference type="ARBA" id="ARBA00022759"/>
    </source>
</evidence>
<dbReference type="KEGG" id="lak:106170223"/>
<dbReference type="GO" id="GO:0006281">
    <property type="term" value="P:DNA repair"/>
    <property type="evidence" value="ECO:0007669"/>
    <property type="project" value="UniProtKB-KW"/>
</dbReference>
<dbReference type="CDD" id="cd18808">
    <property type="entry name" value="SF1_C_Upf1"/>
    <property type="match status" value="1"/>
</dbReference>
<dbReference type="InterPro" id="IPR041677">
    <property type="entry name" value="DNA2/NAM7_AAA_11"/>
</dbReference>
<dbReference type="InterPro" id="IPR047187">
    <property type="entry name" value="SF1_C_Upf1"/>
</dbReference>
<comment type="subcellular location">
    <subcellularLocation>
        <location evidence="20">Nucleus</location>
    </subcellularLocation>
    <subcellularLocation>
        <location evidence="20">Chromosome</location>
    </subcellularLocation>
</comment>
<dbReference type="GO" id="GO:0017116">
    <property type="term" value="F:single-stranded DNA helicase activity"/>
    <property type="evidence" value="ECO:0007669"/>
    <property type="project" value="UniProtKB-UniRule"/>
</dbReference>
<keyword evidence="6 20" id="KW-0479">Metal-binding</keyword>
<sequence>MASNYTNLSKLLSDNPHSLRLRELIIDARKPEFELTLAKGAIEKVKHIFKSLNKPQKTAILKILMCKDYVLMKGYPGTGKTSTIVALVRILHQLGLSILLTSYTHSAVDNILLKLKKLDLKFLRLGRESRIHPDILPYSESTLTKNIKTVGDLAEFYTTKQIVATTCLGTNHVLFTKRRFDICIIDEASQVLQPTCFGPLSCAAKFVLVGDPKQLPPVVQSTEARDLGMDESLFMRLDNTGATYELNLQYRMNSSIMRLSNELVYEGALKCGSRDVAEARLQLSNMENVRAELSGMMPAWLECALSPQPVLFLDTDNISATESYDAQGLVKNDLEADIVCQLAKCFLRGGLSPQELGIIAPYRNQVKVLHTRLGGSGEVEVNTVDQYQGRDKSVIIISFVRSNSKDDSSSKGRGGTEILCDWRRLNVAVTRAKHKLLFVGSVSTLKKYQPLQKLIQILNPEEICQITSVPDR</sequence>
<dbReference type="Proteomes" id="UP000085678">
    <property type="component" value="Unplaced"/>
</dbReference>
<evidence type="ECO:0000256" key="18">
    <source>
        <dbReference type="ARBA" id="ARBA00023268"/>
    </source>
</evidence>
<dbReference type="GO" id="GO:0033567">
    <property type="term" value="P:DNA replication, Okazaki fragment processing"/>
    <property type="evidence" value="ECO:0007669"/>
    <property type="project" value="UniProtKB-UniRule"/>
</dbReference>
<keyword evidence="8" id="KW-0255">Endonuclease</keyword>
<keyword evidence="4 20" id="KW-0235">DNA replication</keyword>
<keyword evidence="9 20" id="KW-0227">DNA damage</keyword>
<evidence type="ECO:0000256" key="3">
    <source>
        <dbReference type="ARBA" id="ARBA00022485"/>
    </source>
</evidence>
<reference evidence="24" key="1">
    <citation type="submission" date="2025-08" db="UniProtKB">
        <authorList>
            <consortium name="RefSeq"/>
        </authorList>
    </citation>
    <scope>IDENTIFICATION</scope>
    <source>
        <tissue evidence="24">Gonads</tissue>
    </source>
</reference>
<evidence type="ECO:0000256" key="11">
    <source>
        <dbReference type="ARBA" id="ARBA00022806"/>
    </source>
</evidence>
<dbReference type="GO" id="GO:0046872">
    <property type="term" value="F:metal ion binding"/>
    <property type="evidence" value="ECO:0007669"/>
    <property type="project" value="UniProtKB-UniRule"/>
</dbReference>
<organism evidence="23 24">
    <name type="scientific">Lingula anatina</name>
    <name type="common">Brachiopod</name>
    <name type="synonym">Lingula unguis</name>
    <dbReference type="NCBI Taxonomy" id="7574"/>
    <lineage>
        <taxon>Eukaryota</taxon>
        <taxon>Metazoa</taxon>
        <taxon>Spiralia</taxon>
        <taxon>Lophotrochozoa</taxon>
        <taxon>Brachiopoda</taxon>
        <taxon>Linguliformea</taxon>
        <taxon>Lingulata</taxon>
        <taxon>Lingulida</taxon>
        <taxon>Linguloidea</taxon>
        <taxon>Lingulidae</taxon>
        <taxon>Lingula</taxon>
    </lineage>
</organism>
<keyword evidence="11 20" id="KW-0347">Helicase</keyword>
<keyword evidence="5 20" id="KW-0540">Nuclease</keyword>
<keyword evidence="14 20" id="KW-0411">Iron-sulfur</keyword>
<evidence type="ECO:0000256" key="17">
    <source>
        <dbReference type="ARBA" id="ARBA00023242"/>
    </source>
</evidence>
<dbReference type="Pfam" id="PF13087">
    <property type="entry name" value="AAA_12"/>
    <property type="match status" value="1"/>
</dbReference>
<keyword evidence="3 20" id="KW-0004">4Fe-4S</keyword>
<dbReference type="PANTHER" id="PTHR10887">
    <property type="entry name" value="DNA2/NAM7 HELICASE FAMILY"/>
    <property type="match status" value="1"/>
</dbReference>
<dbReference type="PANTHER" id="PTHR10887:SF433">
    <property type="entry name" value="DNA REPLICATION ATP-DEPENDENT HELICASE_NUCLEASE DNA2"/>
    <property type="match status" value="1"/>
</dbReference>
<evidence type="ECO:0000256" key="1">
    <source>
        <dbReference type="ARBA" id="ARBA00001966"/>
    </source>
</evidence>
<dbReference type="GO" id="GO:0016887">
    <property type="term" value="F:ATP hydrolysis activity"/>
    <property type="evidence" value="ECO:0007669"/>
    <property type="project" value="RHEA"/>
</dbReference>
<evidence type="ECO:0000256" key="15">
    <source>
        <dbReference type="ARBA" id="ARBA00023125"/>
    </source>
</evidence>
<evidence type="ECO:0000256" key="2">
    <source>
        <dbReference type="ARBA" id="ARBA00007913"/>
    </source>
</evidence>
<dbReference type="CDD" id="cd18041">
    <property type="entry name" value="DEXXQc_DNA2"/>
    <property type="match status" value="1"/>
</dbReference>
<keyword evidence="20" id="KW-0158">Chromosome</keyword>
<dbReference type="GO" id="GO:0051539">
    <property type="term" value="F:4 iron, 4 sulfur cluster binding"/>
    <property type="evidence" value="ECO:0007669"/>
    <property type="project" value="UniProtKB-UniRule"/>
</dbReference>
<dbReference type="AlphaFoldDB" id="A0A1S3J4Z9"/>
<dbReference type="InterPro" id="IPR026851">
    <property type="entry name" value="Dna2/JHS1_DEXXQ-box"/>
</dbReference>
<dbReference type="GO" id="GO:0005737">
    <property type="term" value="C:cytoplasm"/>
    <property type="evidence" value="ECO:0007669"/>
    <property type="project" value="TreeGrafter"/>
</dbReference>
<dbReference type="GO" id="GO:0005524">
    <property type="term" value="F:ATP binding"/>
    <property type="evidence" value="ECO:0007669"/>
    <property type="project" value="UniProtKB-UniRule"/>
</dbReference>
<evidence type="ECO:0000256" key="19">
    <source>
        <dbReference type="ARBA" id="ARBA00047995"/>
    </source>
</evidence>
<dbReference type="SUPFAM" id="SSF52540">
    <property type="entry name" value="P-loop containing nucleoside triphosphate hydrolases"/>
    <property type="match status" value="1"/>
</dbReference>
<gene>
    <name evidence="24" type="primary">LOC106170223</name>
</gene>
<evidence type="ECO:0000313" key="23">
    <source>
        <dbReference type="Proteomes" id="UP000085678"/>
    </source>
</evidence>
<dbReference type="GO" id="GO:0071932">
    <property type="term" value="P:replication fork reversal"/>
    <property type="evidence" value="ECO:0007669"/>
    <property type="project" value="TreeGrafter"/>
</dbReference>
<dbReference type="RefSeq" id="XP_013405460.1">
    <property type="nucleotide sequence ID" value="XM_013550006.1"/>
</dbReference>
<keyword evidence="17 20" id="KW-0539">Nucleus</keyword>
<evidence type="ECO:0000256" key="16">
    <source>
        <dbReference type="ARBA" id="ARBA00023204"/>
    </source>
</evidence>
<dbReference type="EC" id="3.1.-.-" evidence="20"/>
<evidence type="ECO:0000259" key="22">
    <source>
        <dbReference type="Pfam" id="PF13087"/>
    </source>
</evidence>
<comment type="function">
    <text evidence="20">Key enzyme involved in DNA replication and DNA repair. Involved in Okazaki fragments processing by cleaving long flaps that escape FEN1: flaps that are longer than 27 nucleotides are coated by replication protein A complex (RPA), leading to recruit DNA2 which cleaves the flap until it is too short to bind RPA and becomes a substrate for FEN1. Also involved in 5'-end resection of DNA during double-strand break (DSB) repair by mediating the cleavage of 5'-ssDNA.</text>
</comment>
<keyword evidence="10 20" id="KW-0378">Hydrolase</keyword>
<evidence type="ECO:0000259" key="21">
    <source>
        <dbReference type="Pfam" id="PF13086"/>
    </source>
</evidence>
<evidence type="ECO:0000256" key="5">
    <source>
        <dbReference type="ARBA" id="ARBA00022722"/>
    </source>
</evidence>
<keyword evidence="16 20" id="KW-0234">DNA repair</keyword>
<keyword evidence="12 20" id="KW-0067">ATP-binding</keyword>
<comment type="similarity">
    <text evidence="2 20">Belongs to the DNA2/NAM7 helicase family.</text>
</comment>
<evidence type="ECO:0000256" key="14">
    <source>
        <dbReference type="ARBA" id="ARBA00023014"/>
    </source>
</evidence>
<dbReference type="STRING" id="7574.A0A1S3J4Z9"/>
<protein>
    <recommendedName>
        <fullName evidence="20">DNA replication ATP-dependent helicase/nuclease</fullName>
        <ecNumber evidence="20">3.1.-.-</ecNumber>
        <ecNumber evidence="20">3.6.4.12</ecNumber>
    </recommendedName>
</protein>
<keyword evidence="15 20" id="KW-0238">DNA-binding</keyword>
<dbReference type="Pfam" id="PF13086">
    <property type="entry name" value="AAA_11"/>
    <property type="match status" value="2"/>
</dbReference>
<dbReference type="FunFam" id="3.40.50.300:FF:001170">
    <property type="entry name" value="DNA replication helicase Dna2"/>
    <property type="match status" value="1"/>
</dbReference>
<dbReference type="InterPro" id="IPR027417">
    <property type="entry name" value="P-loop_NTPase"/>
</dbReference>
<evidence type="ECO:0000313" key="24">
    <source>
        <dbReference type="RefSeq" id="XP_013405460.1"/>
    </source>
</evidence>
<comment type="catalytic activity">
    <reaction evidence="19 20">
        <text>ATP + H2O = ADP + phosphate + H(+)</text>
        <dbReference type="Rhea" id="RHEA:13065"/>
        <dbReference type="ChEBI" id="CHEBI:15377"/>
        <dbReference type="ChEBI" id="CHEBI:15378"/>
        <dbReference type="ChEBI" id="CHEBI:30616"/>
        <dbReference type="ChEBI" id="CHEBI:43474"/>
        <dbReference type="ChEBI" id="CHEBI:456216"/>
        <dbReference type="EC" id="3.6.4.12"/>
    </reaction>
</comment>
<evidence type="ECO:0000256" key="10">
    <source>
        <dbReference type="ARBA" id="ARBA00022801"/>
    </source>
</evidence>
<evidence type="ECO:0000256" key="9">
    <source>
        <dbReference type="ARBA" id="ARBA00022763"/>
    </source>
</evidence>
<name>A0A1S3J4Z9_LINAN</name>
<dbReference type="GO" id="GO:0017108">
    <property type="term" value="F:5'-flap endonuclease activity"/>
    <property type="evidence" value="ECO:0007669"/>
    <property type="project" value="UniProtKB-UniRule"/>
</dbReference>
<keyword evidence="18 20" id="KW-0511">Multifunctional enzyme</keyword>